<organism evidence="1">
    <name type="scientific">Rhizophora mucronata</name>
    <name type="common">Asiatic mangrove</name>
    <dbReference type="NCBI Taxonomy" id="61149"/>
    <lineage>
        <taxon>Eukaryota</taxon>
        <taxon>Viridiplantae</taxon>
        <taxon>Streptophyta</taxon>
        <taxon>Embryophyta</taxon>
        <taxon>Tracheophyta</taxon>
        <taxon>Spermatophyta</taxon>
        <taxon>Magnoliopsida</taxon>
        <taxon>eudicotyledons</taxon>
        <taxon>Gunneridae</taxon>
        <taxon>Pentapetalae</taxon>
        <taxon>rosids</taxon>
        <taxon>fabids</taxon>
        <taxon>Malpighiales</taxon>
        <taxon>Rhizophoraceae</taxon>
        <taxon>Rhizophora</taxon>
    </lineage>
</organism>
<reference evidence="1" key="1">
    <citation type="submission" date="2018-02" db="EMBL/GenBank/DDBJ databases">
        <title>Rhizophora mucronata_Transcriptome.</title>
        <authorList>
            <person name="Meera S.P."/>
            <person name="Sreeshan A."/>
            <person name="Augustine A."/>
        </authorList>
    </citation>
    <scope>NUCLEOTIDE SEQUENCE</scope>
    <source>
        <tissue evidence="1">Leaf</tissue>
    </source>
</reference>
<dbReference type="EMBL" id="GGEC01061672">
    <property type="protein sequence ID" value="MBX42156.1"/>
    <property type="molecule type" value="Transcribed_RNA"/>
</dbReference>
<accession>A0A2P2NI50</accession>
<proteinExistence type="predicted"/>
<name>A0A2P2NI50_RHIMU</name>
<protein>
    <submittedName>
        <fullName evidence="1">Uncharacterized protein</fullName>
    </submittedName>
</protein>
<dbReference type="AlphaFoldDB" id="A0A2P2NI50"/>
<evidence type="ECO:0000313" key="1">
    <source>
        <dbReference type="EMBL" id="MBX42156.1"/>
    </source>
</evidence>
<sequence length="35" mass="4118">MKEMLVCLIIGDLYQLPCNFHQTFECAEGFLHKNM</sequence>